<feature type="domain" description="Polysaccharide chain length determinant N-terminal" evidence="17">
    <location>
        <begin position="30"/>
        <end position="123"/>
    </location>
</feature>
<evidence type="ECO:0000256" key="14">
    <source>
        <dbReference type="ARBA" id="ARBA00051245"/>
    </source>
</evidence>
<comment type="similarity">
    <text evidence="2">Belongs to the CpsC/CapA family.</text>
</comment>
<dbReference type="Pfam" id="PF10609">
    <property type="entry name" value="ParA"/>
    <property type="match status" value="1"/>
</dbReference>
<evidence type="ECO:0000256" key="16">
    <source>
        <dbReference type="SAM" id="Phobius"/>
    </source>
</evidence>
<evidence type="ECO:0000259" key="17">
    <source>
        <dbReference type="Pfam" id="PF02706"/>
    </source>
</evidence>
<evidence type="ECO:0000256" key="6">
    <source>
        <dbReference type="ARBA" id="ARBA00022679"/>
    </source>
</evidence>
<evidence type="ECO:0000256" key="3">
    <source>
        <dbReference type="ARBA" id="ARBA00007316"/>
    </source>
</evidence>
<dbReference type="PANTHER" id="PTHR32309:SF13">
    <property type="entry name" value="FERRIC ENTEROBACTIN TRANSPORT PROTEIN FEPE"/>
    <property type="match status" value="1"/>
</dbReference>
<keyword evidence="5" id="KW-1003">Cell membrane</keyword>
<dbReference type="GO" id="GO:0004715">
    <property type="term" value="F:non-membrane spanning protein tyrosine kinase activity"/>
    <property type="evidence" value="ECO:0007669"/>
    <property type="project" value="UniProtKB-EC"/>
</dbReference>
<gene>
    <name evidence="19" type="ordered locus">Sta7437_3540</name>
</gene>
<protein>
    <recommendedName>
        <fullName evidence="4">non-specific protein-tyrosine kinase</fullName>
        <ecNumber evidence="4">2.7.10.2</ecNumber>
    </recommendedName>
</protein>
<keyword evidence="9" id="KW-0418">Kinase</keyword>
<dbReference type="AlphaFoldDB" id="K9XWX4"/>
<keyword evidence="11 16" id="KW-1133">Transmembrane helix</keyword>
<keyword evidence="6 19" id="KW-0808">Transferase</keyword>
<dbReference type="GO" id="GO:0042802">
    <property type="term" value="F:identical protein binding"/>
    <property type="evidence" value="ECO:0007669"/>
    <property type="project" value="UniProtKB-ARBA"/>
</dbReference>
<comment type="subcellular location">
    <subcellularLocation>
        <location evidence="1">Cell membrane</location>
        <topology evidence="1">Multi-pass membrane protein</topology>
    </subcellularLocation>
</comment>
<evidence type="ECO:0000256" key="13">
    <source>
        <dbReference type="ARBA" id="ARBA00023137"/>
    </source>
</evidence>
<dbReference type="InterPro" id="IPR033756">
    <property type="entry name" value="YlxH/NBP35"/>
</dbReference>
<dbReference type="NCBIfam" id="TIGR01007">
    <property type="entry name" value="eps_fam"/>
    <property type="match status" value="1"/>
</dbReference>
<evidence type="ECO:0000256" key="9">
    <source>
        <dbReference type="ARBA" id="ARBA00022777"/>
    </source>
</evidence>
<dbReference type="HOGENOM" id="CLU_009912_2_2_3"/>
<proteinExistence type="inferred from homology"/>
<dbReference type="SUPFAM" id="SSF52540">
    <property type="entry name" value="P-loop containing nucleoside triphosphate hydrolases"/>
    <property type="match status" value="1"/>
</dbReference>
<keyword evidence="20" id="KW-1185">Reference proteome</keyword>
<dbReference type="Proteomes" id="UP000010473">
    <property type="component" value="Chromosome"/>
</dbReference>
<dbReference type="PATRIC" id="fig|111780.3.peg.3667"/>
<evidence type="ECO:0000256" key="10">
    <source>
        <dbReference type="ARBA" id="ARBA00022840"/>
    </source>
</evidence>
<feature type="domain" description="Tyrosine-protein kinase G-rich" evidence="18">
    <location>
        <begin position="392"/>
        <end position="467"/>
    </location>
</feature>
<dbReference type="GO" id="GO:0005524">
    <property type="term" value="F:ATP binding"/>
    <property type="evidence" value="ECO:0007669"/>
    <property type="project" value="UniProtKB-KW"/>
</dbReference>
<dbReference type="Gene3D" id="3.40.50.300">
    <property type="entry name" value="P-loop containing nucleotide triphosphate hydrolases"/>
    <property type="match status" value="1"/>
</dbReference>
<dbReference type="InterPro" id="IPR050445">
    <property type="entry name" value="Bact_polysacc_biosynth/exp"/>
</dbReference>
<keyword evidence="13" id="KW-0829">Tyrosine-protein kinase</keyword>
<evidence type="ECO:0000256" key="7">
    <source>
        <dbReference type="ARBA" id="ARBA00022692"/>
    </source>
</evidence>
<keyword evidence="10" id="KW-0067">ATP-binding</keyword>
<dbReference type="PANTHER" id="PTHR32309">
    <property type="entry name" value="TYROSINE-PROTEIN KINASE"/>
    <property type="match status" value="1"/>
</dbReference>
<keyword evidence="15" id="KW-0175">Coiled coil</keyword>
<name>K9XWX4_STAC7</name>
<evidence type="ECO:0000256" key="4">
    <source>
        <dbReference type="ARBA" id="ARBA00011903"/>
    </source>
</evidence>
<organism evidence="19 20">
    <name type="scientific">Stanieria cyanosphaera (strain ATCC 29371 / PCC 7437)</name>
    <dbReference type="NCBI Taxonomy" id="111780"/>
    <lineage>
        <taxon>Bacteria</taxon>
        <taxon>Bacillati</taxon>
        <taxon>Cyanobacteriota</taxon>
        <taxon>Cyanophyceae</taxon>
        <taxon>Pleurocapsales</taxon>
        <taxon>Dermocarpellaceae</taxon>
        <taxon>Stanieria</taxon>
    </lineage>
</organism>
<sequence>MTNNYPANNSNNYNYPSEVSSASREAIDVNISGYLIKLRRRWKLALAVFLLTAGVTTALSLLLQKTYQAQGKLLFKQNSTASLTGVGENVGELKPLLVNQSPLSTQIEVITSTPVIQQTIDKLKLQDDQGKPIKPKDFEKKLNIELVGGSDVVEITYAHPNPKVAADVVNTLMNTYINEQIRANQSEPASAREFINKQLPQIESQVSQAESELRNFKESNQVVNLTREAESTVVQMANLNSEIANVAAQLQGTMAQSEALQSQLNLNLNQAIAANQLGASPVVDGLLKEMATVESELAKERQRFLDNHPSIKSLEEKKASLNQELKNLISQNVGQGVEISEGLFNNDGLKENQLEKFITLEIDKINQQRQLSSLYQTQQSYLERAQKLPSLEQKEKDLIRKVKAAQTTYETLLTSLQEVQLAENQQNGNAQIIELAKLPEKGSSGRIAFMLVGILLGLLLSNLSVILVEMQDRSLKTVAEIKNKFGYNVLGLVPKHEAEDNQGIIVHKQPDSFASEVYRMIQANLKFMSLEHPPQVILVTSSVPEEGKSTVSANLATAIAQLGKRVLLIDGDLRKPSQHHLWNLDNFVGLKDVISAQKPLSLAVSRPLEQLDLLTAGEVQSNPLALLDSEAMSELINQSRHKYDLILIDAPPLPVTADVLTLSKLVDGIVFISRPGVVEHESAELAQETLANSNKKVLGMVINGINSKEFDRYSYYAKYAKGYFPSQSKQNNAVNNNHSQARV</sequence>
<dbReference type="FunFam" id="3.40.50.300:FF:000527">
    <property type="entry name" value="Tyrosine-protein kinase etk"/>
    <property type="match status" value="1"/>
</dbReference>
<dbReference type="InterPro" id="IPR027417">
    <property type="entry name" value="P-loop_NTPase"/>
</dbReference>
<dbReference type="STRING" id="111780.Sta7437_3540"/>
<dbReference type="Pfam" id="PF02706">
    <property type="entry name" value="Wzz"/>
    <property type="match status" value="1"/>
</dbReference>
<dbReference type="InterPro" id="IPR032807">
    <property type="entry name" value="GNVR"/>
</dbReference>
<dbReference type="InterPro" id="IPR005702">
    <property type="entry name" value="Wzc-like_C"/>
</dbReference>
<feature type="coiled-coil region" evidence="15">
    <location>
        <begin position="192"/>
        <end position="256"/>
    </location>
</feature>
<comment type="similarity">
    <text evidence="3">Belongs to the CpsD/CapB family.</text>
</comment>
<evidence type="ECO:0000256" key="5">
    <source>
        <dbReference type="ARBA" id="ARBA00022475"/>
    </source>
</evidence>
<keyword evidence="7 16" id="KW-0812">Transmembrane</keyword>
<reference evidence="20" key="1">
    <citation type="journal article" date="2013" name="Proc. Natl. Acad. Sci. U.S.A.">
        <title>Improving the coverage of the cyanobacterial phylum using diversity-driven genome sequencing.</title>
        <authorList>
            <person name="Shih P.M."/>
            <person name="Wu D."/>
            <person name="Latifi A."/>
            <person name="Axen S.D."/>
            <person name="Fewer D.P."/>
            <person name="Talla E."/>
            <person name="Calteau A."/>
            <person name="Cai F."/>
            <person name="Tandeau de Marsac N."/>
            <person name="Rippka R."/>
            <person name="Herdman M."/>
            <person name="Sivonen K."/>
            <person name="Coursin T."/>
            <person name="Laurent T."/>
            <person name="Goodwin L."/>
            <person name="Nolan M."/>
            <person name="Davenport K.W."/>
            <person name="Han C.S."/>
            <person name="Rubin E.M."/>
            <person name="Eisen J.A."/>
            <person name="Woyke T."/>
            <person name="Gugger M."/>
            <person name="Kerfeld C.A."/>
        </authorList>
    </citation>
    <scope>NUCLEOTIDE SEQUENCE [LARGE SCALE GENOMIC DNA]</scope>
    <source>
        <strain evidence="20">ATCC 29371 / PCC 7437</strain>
    </source>
</reference>
<evidence type="ECO:0000313" key="19">
    <source>
        <dbReference type="EMBL" id="AFZ37038.1"/>
    </source>
</evidence>
<dbReference type="InterPro" id="IPR003856">
    <property type="entry name" value="LPS_length_determ_N"/>
</dbReference>
<feature type="transmembrane region" description="Helical" evidence="16">
    <location>
        <begin position="44"/>
        <end position="63"/>
    </location>
</feature>
<dbReference type="RefSeq" id="WP_015194700.1">
    <property type="nucleotide sequence ID" value="NC_019748.1"/>
</dbReference>
<feature type="transmembrane region" description="Helical" evidence="16">
    <location>
        <begin position="447"/>
        <end position="468"/>
    </location>
</feature>
<feature type="coiled-coil region" evidence="15">
    <location>
        <begin position="283"/>
        <end position="331"/>
    </location>
</feature>
<dbReference type="eggNOG" id="COG3206">
    <property type="taxonomic scope" value="Bacteria"/>
</dbReference>
<dbReference type="KEGG" id="scs:Sta7437_3540"/>
<comment type="catalytic activity">
    <reaction evidence="14">
        <text>L-tyrosyl-[protein] + ATP = O-phospho-L-tyrosyl-[protein] + ADP + H(+)</text>
        <dbReference type="Rhea" id="RHEA:10596"/>
        <dbReference type="Rhea" id="RHEA-COMP:10136"/>
        <dbReference type="Rhea" id="RHEA-COMP:20101"/>
        <dbReference type="ChEBI" id="CHEBI:15378"/>
        <dbReference type="ChEBI" id="CHEBI:30616"/>
        <dbReference type="ChEBI" id="CHEBI:46858"/>
        <dbReference type="ChEBI" id="CHEBI:61978"/>
        <dbReference type="ChEBI" id="CHEBI:456216"/>
        <dbReference type="EC" id="2.7.10.2"/>
    </reaction>
</comment>
<evidence type="ECO:0000256" key="1">
    <source>
        <dbReference type="ARBA" id="ARBA00004651"/>
    </source>
</evidence>
<keyword evidence="8" id="KW-0547">Nucleotide-binding</keyword>
<evidence type="ECO:0000256" key="2">
    <source>
        <dbReference type="ARBA" id="ARBA00006683"/>
    </source>
</evidence>
<keyword evidence="12 16" id="KW-0472">Membrane</keyword>
<evidence type="ECO:0000256" key="8">
    <source>
        <dbReference type="ARBA" id="ARBA00022741"/>
    </source>
</evidence>
<dbReference type="eggNOG" id="COG0489">
    <property type="taxonomic scope" value="Bacteria"/>
</dbReference>
<dbReference type="EMBL" id="CP003653">
    <property type="protein sequence ID" value="AFZ37038.1"/>
    <property type="molecule type" value="Genomic_DNA"/>
</dbReference>
<dbReference type="GO" id="GO:0005886">
    <property type="term" value="C:plasma membrane"/>
    <property type="evidence" value="ECO:0007669"/>
    <property type="project" value="UniProtKB-SubCell"/>
</dbReference>
<dbReference type="EC" id="2.7.10.2" evidence="4"/>
<evidence type="ECO:0000256" key="11">
    <source>
        <dbReference type="ARBA" id="ARBA00022989"/>
    </source>
</evidence>
<evidence type="ECO:0000313" key="20">
    <source>
        <dbReference type="Proteomes" id="UP000010473"/>
    </source>
</evidence>
<dbReference type="CDD" id="cd05387">
    <property type="entry name" value="BY-kinase"/>
    <property type="match status" value="1"/>
</dbReference>
<evidence type="ECO:0000256" key="15">
    <source>
        <dbReference type="SAM" id="Coils"/>
    </source>
</evidence>
<evidence type="ECO:0000256" key="12">
    <source>
        <dbReference type="ARBA" id="ARBA00023136"/>
    </source>
</evidence>
<evidence type="ECO:0000259" key="18">
    <source>
        <dbReference type="Pfam" id="PF13807"/>
    </source>
</evidence>
<dbReference type="Pfam" id="PF13807">
    <property type="entry name" value="GNVR"/>
    <property type="match status" value="1"/>
</dbReference>
<accession>K9XWX4</accession>
<dbReference type="OrthoDB" id="9758283at2"/>